<evidence type="ECO:0000313" key="1">
    <source>
        <dbReference type="EMBL" id="CAG7726409.1"/>
    </source>
</evidence>
<proteinExistence type="predicted"/>
<protein>
    <submittedName>
        <fullName evidence="1">Uncharacterized protein</fullName>
    </submittedName>
</protein>
<name>A0A8J2P0P4_9HEXA</name>
<evidence type="ECO:0000313" key="2">
    <source>
        <dbReference type="Proteomes" id="UP000708208"/>
    </source>
</evidence>
<accession>A0A8J2P0P4</accession>
<dbReference type="Proteomes" id="UP000708208">
    <property type="component" value="Unassembled WGS sequence"/>
</dbReference>
<reference evidence="1" key="1">
    <citation type="submission" date="2021-06" db="EMBL/GenBank/DDBJ databases">
        <authorList>
            <person name="Hodson N. C."/>
            <person name="Mongue J. A."/>
            <person name="Jaron S. K."/>
        </authorList>
    </citation>
    <scope>NUCLEOTIDE SEQUENCE</scope>
</reference>
<dbReference type="EMBL" id="CAJVCH010135296">
    <property type="protein sequence ID" value="CAG7726409.1"/>
    <property type="molecule type" value="Genomic_DNA"/>
</dbReference>
<gene>
    <name evidence="1" type="ORF">AFUS01_LOCUS15323</name>
</gene>
<organism evidence="1 2">
    <name type="scientific">Allacma fusca</name>
    <dbReference type="NCBI Taxonomy" id="39272"/>
    <lineage>
        <taxon>Eukaryota</taxon>
        <taxon>Metazoa</taxon>
        <taxon>Ecdysozoa</taxon>
        <taxon>Arthropoda</taxon>
        <taxon>Hexapoda</taxon>
        <taxon>Collembola</taxon>
        <taxon>Symphypleona</taxon>
        <taxon>Sminthuridae</taxon>
        <taxon>Allacma</taxon>
    </lineage>
</organism>
<sequence>ILTAVILRNHSSNVHKQPQNSWKYAITEDKVDTTKY</sequence>
<dbReference type="AlphaFoldDB" id="A0A8J2P0P4"/>
<keyword evidence="2" id="KW-1185">Reference proteome</keyword>
<feature type="non-terminal residue" evidence="1">
    <location>
        <position position="1"/>
    </location>
</feature>
<comment type="caution">
    <text evidence="1">The sequence shown here is derived from an EMBL/GenBank/DDBJ whole genome shotgun (WGS) entry which is preliminary data.</text>
</comment>